<evidence type="ECO:0000313" key="2">
    <source>
        <dbReference type="Proteomes" id="UP000789920"/>
    </source>
</evidence>
<gene>
    <name evidence="1" type="ORF">RPERSI_LOCUS26350</name>
</gene>
<name>A0ACA9S4R4_9GLOM</name>
<reference evidence="1" key="1">
    <citation type="submission" date="2021-06" db="EMBL/GenBank/DDBJ databases">
        <authorList>
            <person name="Kallberg Y."/>
            <person name="Tangrot J."/>
            <person name="Rosling A."/>
        </authorList>
    </citation>
    <scope>NUCLEOTIDE SEQUENCE</scope>
    <source>
        <strain evidence="1">MA461A</strain>
    </source>
</reference>
<keyword evidence="2" id="KW-1185">Reference proteome</keyword>
<protein>
    <submittedName>
        <fullName evidence="1">10363_t:CDS:1</fullName>
    </submittedName>
</protein>
<feature type="non-terminal residue" evidence="1">
    <location>
        <position position="57"/>
    </location>
</feature>
<dbReference type="Proteomes" id="UP000789920">
    <property type="component" value="Unassembled WGS sequence"/>
</dbReference>
<sequence>EKKQLVYETSLTKNQIEYTDMDERFYEFSNEILDFLGSDTFLPMLDEIDPIAVSNNL</sequence>
<dbReference type="EMBL" id="CAJVQC010089602">
    <property type="protein sequence ID" value="CAG8824868.1"/>
    <property type="molecule type" value="Genomic_DNA"/>
</dbReference>
<accession>A0ACA9S4R4</accession>
<proteinExistence type="predicted"/>
<organism evidence="1 2">
    <name type="scientific">Racocetra persica</name>
    <dbReference type="NCBI Taxonomy" id="160502"/>
    <lineage>
        <taxon>Eukaryota</taxon>
        <taxon>Fungi</taxon>
        <taxon>Fungi incertae sedis</taxon>
        <taxon>Mucoromycota</taxon>
        <taxon>Glomeromycotina</taxon>
        <taxon>Glomeromycetes</taxon>
        <taxon>Diversisporales</taxon>
        <taxon>Gigasporaceae</taxon>
        <taxon>Racocetra</taxon>
    </lineage>
</organism>
<evidence type="ECO:0000313" key="1">
    <source>
        <dbReference type="EMBL" id="CAG8824868.1"/>
    </source>
</evidence>
<comment type="caution">
    <text evidence="1">The sequence shown here is derived from an EMBL/GenBank/DDBJ whole genome shotgun (WGS) entry which is preliminary data.</text>
</comment>
<feature type="non-terminal residue" evidence="1">
    <location>
        <position position="1"/>
    </location>
</feature>